<evidence type="ECO:0000313" key="4">
    <source>
        <dbReference type="Proteomes" id="UP000183788"/>
    </source>
</evidence>
<proteinExistence type="predicted"/>
<reference evidence="3 5" key="2">
    <citation type="submission" date="2023-11" db="EMBL/GenBank/DDBJ databases">
        <title>MicrobeMod: A computational toolkit for identifying prokaryotic methylation and restriction-modification with nanopore sequencing.</title>
        <authorList>
            <person name="Crits-Christoph A."/>
            <person name="Kang S.C."/>
            <person name="Lee H."/>
            <person name="Ostrov N."/>
        </authorList>
    </citation>
    <scope>NUCLEOTIDE SEQUENCE [LARGE SCALE GENOMIC DNA]</scope>
    <source>
        <strain evidence="3 5">ATCC 23090</strain>
    </source>
</reference>
<name>A0A1K1SM52_9BACT</name>
<evidence type="ECO:0000256" key="1">
    <source>
        <dbReference type="SAM" id="SignalP"/>
    </source>
</evidence>
<dbReference type="Proteomes" id="UP001326715">
    <property type="component" value="Chromosome"/>
</dbReference>
<evidence type="ECO:0000313" key="3">
    <source>
        <dbReference type="EMBL" id="WQG88923.1"/>
    </source>
</evidence>
<organism evidence="2 4">
    <name type="scientific">Chitinophaga sancti</name>
    <dbReference type="NCBI Taxonomy" id="1004"/>
    <lineage>
        <taxon>Bacteria</taxon>
        <taxon>Pseudomonadati</taxon>
        <taxon>Bacteroidota</taxon>
        <taxon>Chitinophagia</taxon>
        <taxon>Chitinophagales</taxon>
        <taxon>Chitinophagaceae</taxon>
        <taxon>Chitinophaga</taxon>
    </lineage>
</organism>
<feature type="signal peptide" evidence="1">
    <location>
        <begin position="1"/>
        <end position="19"/>
    </location>
</feature>
<gene>
    <name evidence="2" type="ORF">SAMN05661012_05636</name>
    <name evidence="3" type="ORF">SR876_28745</name>
</gene>
<dbReference type="EMBL" id="CP140154">
    <property type="protein sequence ID" value="WQG88923.1"/>
    <property type="molecule type" value="Genomic_DNA"/>
</dbReference>
<feature type="chain" id="PRO_5013267296" evidence="1">
    <location>
        <begin position="20"/>
        <end position="157"/>
    </location>
</feature>
<reference evidence="2 4" key="1">
    <citation type="submission" date="2016-11" db="EMBL/GenBank/DDBJ databases">
        <authorList>
            <person name="Jaros S."/>
            <person name="Januszkiewicz K."/>
            <person name="Wedrychowicz H."/>
        </authorList>
    </citation>
    <scope>NUCLEOTIDE SEQUENCE [LARGE SCALE GENOMIC DNA]</scope>
    <source>
        <strain evidence="2 4">DSM 784</strain>
    </source>
</reference>
<evidence type="ECO:0000313" key="2">
    <source>
        <dbReference type="EMBL" id="SFW84957.1"/>
    </source>
</evidence>
<accession>A0A1K1SM52</accession>
<dbReference type="EMBL" id="FPIZ01000025">
    <property type="protein sequence ID" value="SFW84957.1"/>
    <property type="molecule type" value="Genomic_DNA"/>
</dbReference>
<sequence>MKITIIIFAILVKSLSISAQETSANNEKIIYLAHVSMDSIKAKIFHEYADSINNFQTGNLPAFIQTPCFDLTVGLWKSFHSPMSIRWEILQKVNNKAALKRILATKDRSLFLKCSSKSTFQIPYFDKSYKYLIKKRIKEFKEGRYTIKLVLPTFVEC</sequence>
<dbReference type="Proteomes" id="UP000183788">
    <property type="component" value="Unassembled WGS sequence"/>
</dbReference>
<protein>
    <submittedName>
        <fullName evidence="2">Uncharacterized protein</fullName>
    </submittedName>
</protein>
<dbReference type="RefSeq" id="WP_072364854.1">
    <property type="nucleotide sequence ID" value="NZ_CP139972.1"/>
</dbReference>
<dbReference type="OrthoDB" id="9861934at2"/>
<dbReference type="AlphaFoldDB" id="A0A1K1SM52"/>
<evidence type="ECO:0000313" key="5">
    <source>
        <dbReference type="Proteomes" id="UP001326715"/>
    </source>
</evidence>
<keyword evidence="5" id="KW-1185">Reference proteome</keyword>
<keyword evidence="1" id="KW-0732">Signal</keyword>